<evidence type="ECO:0000256" key="4">
    <source>
        <dbReference type="ARBA" id="ARBA00023242"/>
    </source>
</evidence>
<keyword evidence="4" id="KW-0539">Nucleus</keyword>
<evidence type="ECO:0000256" key="5">
    <source>
        <dbReference type="ARBA" id="ARBA00023306"/>
    </source>
</evidence>
<dbReference type="PANTHER" id="PTHR10265:SF44">
    <property type="entry name" value="CYCLIN-DEPENDENT KINASE INHIBITOR 1C"/>
    <property type="match status" value="1"/>
</dbReference>
<evidence type="ECO:0000313" key="8">
    <source>
        <dbReference type="Ensembl" id="ENSMMDP00005035186.1"/>
    </source>
</evidence>
<dbReference type="AlphaFoldDB" id="A0A667ZQR0"/>
<comment type="similarity">
    <text evidence="2">Belongs to the CDI family.</text>
</comment>
<dbReference type="Pfam" id="PF02234">
    <property type="entry name" value="CDI"/>
    <property type="match status" value="1"/>
</dbReference>
<feature type="compositionally biased region" description="Polar residues" evidence="6">
    <location>
        <begin position="105"/>
        <end position="118"/>
    </location>
</feature>
<keyword evidence="3" id="KW-0649">Protein kinase inhibitor</keyword>
<comment type="subcellular location">
    <subcellularLocation>
        <location evidence="1">Nucleus</location>
    </subcellularLocation>
</comment>
<dbReference type="Gene3D" id="4.10.365.10">
    <property type="entry name" value="p27"/>
    <property type="match status" value="1"/>
</dbReference>
<dbReference type="GO" id="GO:0005634">
    <property type="term" value="C:nucleus"/>
    <property type="evidence" value="ECO:0007669"/>
    <property type="project" value="UniProtKB-SubCell"/>
</dbReference>
<dbReference type="OrthoDB" id="6373236at2759"/>
<dbReference type="InterPro" id="IPR003175">
    <property type="entry name" value="CDI_dom"/>
</dbReference>
<reference evidence="8" key="3">
    <citation type="submission" date="2025-09" db="UniProtKB">
        <authorList>
            <consortium name="Ensembl"/>
        </authorList>
    </citation>
    <scope>IDENTIFICATION</scope>
</reference>
<reference evidence="8" key="2">
    <citation type="submission" date="2025-08" db="UniProtKB">
        <authorList>
            <consortium name="Ensembl"/>
        </authorList>
    </citation>
    <scope>IDENTIFICATION</scope>
</reference>
<keyword evidence="9" id="KW-1185">Reference proteome</keyword>
<dbReference type="GO" id="GO:0045930">
    <property type="term" value="P:negative regulation of mitotic cell cycle"/>
    <property type="evidence" value="ECO:0007669"/>
    <property type="project" value="TreeGrafter"/>
</dbReference>
<reference evidence="8" key="1">
    <citation type="submission" date="2019-06" db="EMBL/GenBank/DDBJ databases">
        <authorList>
            <consortium name="Wellcome Sanger Institute Data Sharing"/>
        </authorList>
    </citation>
    <scope>NUCLEOTIDE SEQUENCE [LARGE SCALE GENOMIC DNA]</scope>
</reference>
<dbReference type="GO" id="GO:0004861">
    <property type="term" value="F:cyclin-dependent protein serine/threonine kinase inhibitor activity"/>
    <property type="evidence" value="ECO:0007669"/>
    <property type="project" value="InterPro"/>
</dbReference>
<dbReference type="Ensembl" id="ENSMMDT00005035960.1">
    <property type="protein sequence ID" value="ENSMMDP00005035186.1"/>
    <property type="gene ID" value="ENSMMDG00005016535.1"/>
</dbReference>
<dbReference type="Proteomes" id="UP000472263">
    <property type="component" value="Chromosome 3"/>
</dbReference>
<dbReference type="PANTHER" id="PTHR10265">
    <property type="entry name" value="CYCLIN-DEPENDENT KINASE INHIBITOR 1"/>
    <property type="match status" value="1"/>
</dbReference>
<dbReference type="GeneTree" id="ENSGT00940000162677"/>
<organism evidence="8 9">
    <name type="scientific">Myripristis murdjan</name>
    <name type="common">pinecone soldierfish</name>
    <dbReference type="NCBI Taxonomy" id="586833"/>
    <lineage>
        <taxon>Eukaryota</taxon>
        <taxon>Metazoa</taxon>
        <taxon>Chordata</taxon>
        <taxon>Craniata</taxon>
        <taxon>Vertebrata</taxon>
        <taxon>Euteleostomi</taxon>
        <taxon>Actinopterygii</taxon>
        <taxon>Neopterygii</taxon>
        <taxon>Teleostei</taxon>
        <taxon>Neoteleostei</taxon>
        <taxon>Acanthomorphata</taxon>
        <taxon>Holocentriformes</taxon>
        <taxon>Holocentridae</taxon>
        <taxon>Myripristis</taxon>
    </lineage>
</organism>
<dbReference type="InterPro" id="IPR044898">
    <property type="entry name" value="CDI_dom_sf"/>
</dbReference>
<feature type="domain" description="Cyclin-dependent kinase inhibitor" evidence="7">
    <location>
        <begin position="13"/>
        <end position="61"/>
    </location>
</feature>
<evidence type="ECO:0000313" key="9">
    <source>
        <dbReference type="Proteomes" id="UP000472263"/>
    </source>
</evidence>
<proteinExistence type="inferred from homology"/>
<evidence type="ECO:0000259" key="7">
    <source>
        <dbReference type="Pfam" id="PF02234"/>
    </source>
</evidence>
<keyword evidence="5" id="KW-0131">Cell cycle</keyword>
<evidence type="ECO:0000256" key="1">
    <source>
        <dbReference type="ARBA" id="ARBA00004123"/>
    </source>
</evidence>
<evidence type="ECO:0000256" key="3">
    <source>
        <dbReference type="ARBA" id="ARBA00023013"/>
    </source>
</evidence>
<gene>
    <name evidence="8" type="primary">cdkn1ca</name>
</gene>
<evidence type="ECO:0000256" key="6">
    <source>
        <dbReference type="SAM" id="MobiDB-lite"/>
    </source>
</evidence>
<evidence type="ECO:0000256" key="2">
    <source>
        <dbReference type="ARBA" id="ARBA00006726"/>
    </source>
</evidence>
<name>A0A667ZQR0_9TELE</name>
<feature type="region of interest" description="Disordered" evidence="6">
    <location>
        <begin position="76"/>
        <end position="120"/>
    </location>
</feature>
<protein>
    <submittedName>
        <fullName evidence="8">Cyclin-dependent kinase inhibitor 1B-like</fullName>
    </submittedName>
</protein>
<accession>A0A667ZQR0</accession>
<sequence>MSPIRRKEAACRSLFGPVDHDLLSRELTQRLQEISEQDSRRWNFSFLTDTPLPGRYEWEEVPAGCSPALYRESAGGEDVAVASNPEESGCSGRLHLGPESPAPSPDTNQENCPSISNTLKRHPAEVTPIRRKRTLSKHKAPNNTHITDFFVKRKRTSESKVIQIPALTASSEATLCKRIR</sequence>
<dbReference type="InParanoid" id="A0A667ZQR0"/>